<proteinExistence type="predicted"/>
<organism evidence="1 2">
    <name type="scientific">Discina gigas</name>
    <dbReference type="NCBI Taxonomy" id="1032678"/>
    <lineage>
        <taxon>Eukaryota</taxon>
        <taxon>Fungi</taxon>
        <taxon>Dikarya</taxon>
        <taxon>Ascomycota</taxon>
        <taxon>Pezizomycotina</taxon>
        <taxon>Pezizomycetes</taxon>
        <taxon>Pezizales</taxon>
        <taxon>Discinaceae</taxon>
        <taxon>Discina</taxon>
    </lineage>
</organism>
<dbReference type="PANTHER" id="PTHR35332:SF2">
    <property type="entry name" value="REGULATION OF ENOLASE PROTEIN 1"/>
    <property type="match status" value="1"/>
</dbReference>
<gene>
    <name evidence="1" type="ORF">Q9L58_007013</name>
</gene>
<name>A0ABR3GDU7_9PEZI</name>
<dbReference type="EMBL" id="JBBBZM010000105">
    <property type="protein sequence ID" value="KAL0634065.1"/>
    <property type="molecule type" value="Genomic_DNA"/>
</dbReference>
<dbReference type="Pfam" id="PF07081">
    <property type="entry name" value="DUF1349"/>
    <property type="match status" value="1"/>
</dbReference>
<evidence type="ECO:0000313" key="1">
    <source>
        <dbReference type="EMBL" id="KAL0634065.1"/>
    </source>
</evidence>
<protein>
    <submittedName>
        <fullName evidence="1">Uncharacterized protein</fullName>
    </submittedName>
</protein>
<reference evidence="1 2" key="1">
    <citation type="submission" date="2024-02" db="EMBL/GenBank/DDBJ databases">
        <title>Discinaceae phylogenomics.</title>
        <authorList>
            <person name="Dirks A.C."/>
            <person name="James T.Y."/>
        </authorList>
    </citation>
    <scope>NUCLEOTIDE SEQUENCE [LARGE SCALE GENOMIC DNA]</scope>
    <source>
        <strain evidence="1 2">ACD0624</strain>
    </source>
</reference>
<sequence length="217" mass="23714">MQTKIPLSLFTLSNHLSSIPTPFTTPLTLTATPVTDLWRKPGIIAHTFPSLFASIKLSSFHHARVTFHAPWKTLYDQGGVAFIFPPSKHDQGGHPPRWIKAGVEHVGGVPRVSIVAADKGSWSDWSVGGPPEGTGLGGANVTLEMVREGPSLIINVVEGNIKSIVREITWVFEDELLKQDPVVEVGAYVAKPTPEEGDDAHKKGIKVTFEELEVWRN</sequence>
<comment type="caution">
    <text evidence="1">The sequence shown here is derived from an EMBL/GenBank/DDBJ whole genome shotgun (WGS) entry which is preliminary data.</text>
</comment>
<dbReference type="PANTHER" id="PTHR35332">
    <property type="entry name" value="REGULATION OF ENOLASE PROTEIN 1"/>
    <property type="match status" value="1"/>
</dbReference>
<dbReference type="Proteomes" id="UP001447188">
    <property type="component" value="Unassembled WGS sequence"/>
</dbReference>
<evidence type="ECO:0000313" key="2">
    <source>
        <dbReference type="Proteomes" id="UP001447188"/>
    </source>
</evidence>
<dbReference type="InterPro" id="IPR009784">
    <property type="entry name" value="DUF1349"/>
</dbReference>
<keyword evidence="2" id="KW-1185">Reference proteome</keyword>
<dbReference type="Gene3D" id="2.60.120.200">
    <property type="match status" value="1"/>
</dbReference>
<accession>A0ABR3GDU7</accession>